<dbReference type="EMBL" id="MWQN01000001">
    <property type="protein sequence ID" value="OPC80831.1"/>
    <property type="molecule type" value="Genomic_DNA"/>
</dbReference>
<evidence type="ECO:0000313" key="1">
    <source>
        <dbReference type="EMBL" id="OPC80831.1"/>
    </source>
</evidence>
<dbReference type="OrthoDB" id="4350719at2"/>
<dbReference type="AlphaFoldDB" id="A0A1T3NVY6"/>
<name>A0A1T3NVY6_9ACTN</name>
<evidence type="ECO:0000313" key="2">
    <source>
        <dbReference type="Proteomes" id="UP000190037"/>
    </source>
</evidence>
<keyword evidence="2" id="KW-1185">Reference proteome</keyword>
<dbReference type="RefSeq" id="WP_078975104.1">
    <property type="nucleotide sequence ID" value="NZ_MWQN01000001.1"/>
</dbReference>
<organism evidence="1 2">
    <name type="scientific">Embleya scabrispora</name>
    <dbReference type="NCBI Taxonomy" id="159449"/>
    <lineage>
        <taxon>Bacteria</taxon>
        <taxon>Bacillati</taxon>
        <taxon>Actinomycetota</taxon>
        <taxon>Actinomycetes</taxon>
        <taxon>Kitasatosporales</taxon>
        <taxon>Streptomycetaceae</taxon>
        <taxon>Embleya</taxon>
    </lineage>
</organism>
<dbReference type="Proteomes" id="UP000190037">
    <property type="component" value="Unassembled WGS sequence"/>
</dbReference>
<protein>
    <submittedName>
        <fullName evidence="1">Uncharacterized protein</fullName>
    </submittedName>
</protein>
<comment type="caution">
    <text evidence="1">The sequence shown here is derived from an EMBL/GenBank/DDBJ whole genome shotgun (WGS) entry which is preliminary data.</text>
</comment>
<reference evidence="1 2" key="1">
    <citation type="submission" date="2017-03" db="EMBL/GenBank/DDBJ databases">
        <title>Draft genome sequence of Streptomyces scabrisporus NF3, endophyte isolated from Amphipterygium adstringens.</title>
        <authorList>
            <person name="Vazquez M."/>
            <person name="Ceapa C.D."/>
            <person name="Rodriguez Luna D."/>
            <person name="Sanchez Esquivel S."/>
        </authorList>
    </citation>
    <scope>NUCLEOTIDE SEQUENCE [LARGE SCALE GENOMIC DNA]</scope>
    <source>
        <strain evidence="1 2">NF3</strain>
    </source>
</reference>
<sequence length="86" mass="9420">MRYTRRSVVNLAPAEPGWDVEVTRSGEEPVLCPVIGWAIVVQDTSAEGLTETAIEPAFVYDGAVYTPAELAHSIGELDYQIIEPEE</sequence>
<gene>
    <name evidence="1" type="ORF">B4N89_07590</name>
</gene>
<proteinExistence type="predicted"/>
<accession>A0A1T3NVY6</accession>